<dbReference type="Proteomes" id="UP001500689">
    <property type="component" value="Unassembled WGS sequence"/>
</dbReference>
<gene>
    <name evidence="2" type="ORF">GCM10022222_28990</name>
</gene>
<keyword evidence="3" id="KW-1185">Reference proteome</keyword>
<protein>
    <recommendedName>
        <fullName evidence="4">TIGR04086 family membrane protein</fullName>
    </recommendedName>
</protein>
<evidence type="ECO:0008006" key="4">
    <source>
        <dbReference type="Google" id="ProtNLM"/>
    </source>
</evidence>
<feature type="transmembrane region" description="Helical" evidence="1">
    <location>
        <begin position="109"/>
        <end position="132"/>
    </location>
</feature>
<sequence>MVSKNVTSDSRGNKRAFAQQSTAARIVGAGIAPIAAGVVSGLLLGASAPAYWVLQVLAAVGGFLGGTEHRGRRPGLVRGGCGGLLYGVATLFVRALTGWTDRIPLGETPAFLVVVTVVVGALAGTLGGWFGARRRPSSQ</sequence>
<evidence type="ECO:0000313" key="2">
    <source>
        <dbReference type="EMBL" id="GAA3543514.1"/>
    </source>
</evidence>
<name>A0ABP6W0F3_9PSEU</name>
<dbReference type="EMBL" id="BAAAZN010000005">
    <property type="protein sequence ID" value="GAA3543514.1"/>
    <property type="molecule type" value="Genomic_DNA"/>
</dbReference>
<reference evidence="3" key="1">
    <citation type="journal article" date="2019" name="Int. J. Syst. Evol. Microbiol.">
        <title>The Global Catalogue of Microorganisms (GCM) 10K type strain sequencing project: providing services to taxonomists for standard genome sequencing and annotation.</title>
        <authorList>
            <consortium name="The Broad Institute Genomics Platform"/>
            <consortium name="The Broad Institute Genome Sequencing Center for Infectious Disease"/>
            <person name="Wu L."/>
            <person name="Ma J."/>
        </authorList>
    </citation>
    <scope>NUCLEOTIDE SEQUENCE [LARGE SCALE GENOMIC DNA]</scope>
    <source>
        <strain evidence="3">JCM 16898</strain>
    </source>
</reference>
<evidence type="ECO:0000313" key="3">
    <source>
        <dbReference type="Proteomes" id="UP001500689"/>
    </source>
</evidence>
<evidence type="ECO:0000256" key="1">
    <source>
        <dbReference type="SAM" id="Phobius"/>
    </source>
</evidence>
<keyword evidence="1" id="KW-1133">Transmembrane helix</keyword>
<keyword evidence="1" id="KW-0812">Transmembrane</keyword>
<feature type="transmembrane region" description="Helical" evidence="1">
    <location>
        <begin position="79"/>
        <end position="97"/>
    </location>
</feature>
<feature type="transmembrane region" description="Helical" evidence="1">
    <location>
        <begin position="50"/>
        <end position="67"/>
    </location>
</feature>
<keyword evidence="1" id="KW-0472">Membrane</keyword>
<comment type="caution">
    <text evidence="2">The sequence shown here is derived from an EMBL/GenBank/DDBJ whole genome shotgun (WGS) entry which is preliminary data.</text>
</comment>
<proteinExistence type="predicted"/>
<organism evidence="2 3">
    <name type="scientific">Amycolatopsis ultiminotia</name>
    <dbReference type="NCBI Taxonomy" id="543629"/>
    <lineage>
        <taxon>Bacteria</taxon>
        <taxon>Bacillati</taxon>
        <taxon>Actinomycetota</taxon>
        <taxon>Actinomycetes</taxon>
        <taxon>Pseudonocardiales</taxon>
        <taxon>Pseudonocardiaceae</taxon>
        <taxon>Amycolatopsis</taxon>
    </lineage>
</organism>
<dbReference type="RefSeq" id="WP_344859754.1">
    <property type="nucleotide sequence ID" value="NZ_BAAAZN010000005.1"/>
</dbReference>
<feature type="transmembrane region" description="Helical" evidence="1">
    <location>
        <begin position="23"/>
        <end position="44"/>
    </location>
</feature>
<accession>A0ABP6W0F3</accession>